<evidence type="ECO:0000256" key="2">
    <source>
        <dbReference type="ARBA" id="ARBA00008417"/>
    </source>
</evidence>
<dbReference type="InterPro" id="IPR051327">
    <property type="entry name" value="MATE_MepA_subfamily"/>
</dbReference>
<feature type="transmembrane region" description="Helical" evidence="10">
    <location>
        <begin position="105"/>
        <end position="127"/>
    </location>
</feature>
<dbReference type="CDD" id="cd13143">
    <property type="entry name" value="MATE_MepA_like"/>
    <property type="match status" value="1"/>
</dbReference>
<comment type="similarity">
    <text evidence="2">Belongs to the multi antimicrobial extrusion (MATE) (TC 2.A.66.1) family. MepA subfamily.</text>
</comment>
<gene>
    <name evidence="11" type="ORF">GNE07_10200</name>
</gene>
<keyword evidence="9" id="KW-0046">Antibiotic resistance</keyword>
<feature type="transmembrane region" description="Helical" evidence="10">
    <location>
        <begin position="75"/>
        <end position="93"/>
    </location>
</feature>
<feature type="transmembrane region" description="Helical" evidence="10">
    <location>
        <begin position="436"/>
        <end position="454"/>
    </location>
</feature>
<feature type="transmembrane region" description="Helical" evidence="10">
    <location>
        <begin position="373"/>
        <end position="397"/>
    </location>
</feature>
<dbReference type="InterPro" id="IPR048279">
    <property type="entry name" value="MdtK-like"/>
</dbReference>
<feature type="transmembrane region" description="Helical" evidence="10">
    <location>
        <begin position="180"/>
        <end position="200"/>
    </location>
</feature>
<comment type="subcellular location">
    <subcellularLocation>
        <location evidence="1">Cell membrane</location>
        <topology evidence="1">Multi-pass membrane protein</topology>
    </subcellularLocation>
</comment>
<dbReference type="PANTHER" id="PTHR43823">
    <property type="entry name" value="SPORULATION PROTEIN YKVU"/>
    <property type="match status" value="1"/>
</dbReference>
<keyword evidence="5" id="KW-1003">Cell membrane</keyword>
<keyword evidence="6 10" id="KW-0812">Transmembrane</keyword>
<evidence type="ECO:0000256" key="9">
    <source>
        <dbReference type="ARBA" id="ARBA00023251"/>
    </source>
</evidence>
<keyword evidence="7 10" id="KW-1133">Transmembrane helix</keyword>
<dbReference type="NCBIfam" id="TIGR00797">
    <property type="entry name" value="matE"/>
    <property type="match status" value="1"/>
</dbReference>
<dbReference type="GO" id="GO:0046677">
    <property type="term" value="P:response to antibiotic"/>
    <property type="evidence" value="ECO:0007669"/>
    <property type="project" value="UniProtKB-KW"/>
</dbReference>
<dbReference type="GO" id="GO:0015297">
    <property type="term" value="F:antiporter activity"/>
    <property type="evidence" value="ECO:0007669"/>
    <property type="project" value="InterPro"/>
</dbReference>
<dbReference type="PIRSF" id="PIRSF006603">
    <property type="entry name" value="DinF"/>
    <property type="match status" value="1"/>
</dbReference>
<evidence type="ECO:0000256" key="7">
    <source>
        <dbReference type="ARBA" id="ARBA00022989"/>
    </source>
</evidence>
<evidence type="ECO:0000256" key="8">
    <source>
        <dbReference type="ARBA" id="ARBA00023136"/>
    </source>
</evidence>
<evidence type="ECO:0000256" key="6">
    <source>
        <dbReference type="ARBA" id="ARBA00022692"/>
    </source>
</evidence>
<name>A0AAW9WEU6_9FIRM</name>
<proteinExistence type="inferred from homology"/>
<evidence type="ECO:0000256" key="5">
    <source>
        <dbReference type="ARBA" id="ARBA00022475"/>
    </source>
</evidence>
<evidence type="ECO:0000313" key="11">
    <source>
        <dbReference type="EMBL" id="MUB63433.1"/>
    </source>
</evidence>
<feature type="transmembrane region" description="Helical" evidence="10">
    <location>
        <begin position="409"/>
        <end position="430"/>
    </location>
</feature>
<evidence type="ECO:0000256" key="1">
    <source>
        <dbReference type="ARBA" id="ARBA00004651"/>
    </source>
</evidence>
<dbReference type="InterPro" id="IPR045070">
    <property type="entry name" value="MATE_MepA-like"/>
</dbReference>
<keyword evidence="4" id="KW-0813">Transport</keyword>
<dbReference type="GO" id="GO:0005886">
    <property type="term" value="C:plasma membrane"/>
    <property type="evidence" value="ECO:0007669"/>
    <property type="project" value="UniProtKB-SubCell"/>
</dbReference>
<keyword evidence="8 10" id="KW-0472">Membrane</keyword>
<feature type="transmembrane region" description="Helical" evidence="10">
    <location>
        <begin position="206"/>
        <end position="226"/>
    </location>
</feature>
<dbReference type="GO" id="GO:0042910">
    <property type="term" value="F:xenobiotic transmembrane transporter activity"/>
    <property type="evidence" value="ECO:0007669"/>
    <property type="project" value="InterPro"/>
</dbReference>
<accession>A0AAW9WEU6</accession>
<dbReference type="Proteomes" id="UP000434223">
    <property type="component" value="Unassembled WGS sequence"/>
</dbReference>
<reference evidence="11 12" key="1">
    <citation type="submission" date="2019-09" db="EMBL/GenBank/DDBJ databases">
        <title>Draft genome sequencing of Hungatella hathewayi 123Y-2.</title>
        <authorList>
            <person name="Lv Q."/>
            <person name="Li S."/>
        </authorList>
    </citation>
    <scope>NUCLEOTIDE SEQUENCE [LARGE SCALE GENOMIC DNA]</scope>
    <source>
        <strain evidence="11 12">123Y-2</strain>
    </source>
</reference>
<feature type="transmembrane region" description="Helical" evidence="10">
    <location>
        <begin position="25"/>
        <end position="43"/>
    </location>
</feature>
<dbReference type="RefSeq" id="WP_055650552.1">
    <property type="nucleotide sequence ID" value="NZ_CZAZ01000013.1"/>
</dbReference>
<dbReference type="AlphaFoldDB" id="A0AAW9WEU6"/>
<sequence length="468" mass="50693">MTNHNFPSQPAADTHDFGQGSISKTILHLALPMTLAQLINILYSVIDRMYIGRLTSAATLALTGIGLTLPVVSLIMAFSSLFSTGGAPLCSIARGRGDIQEAEKIMGTSMSMLIVIGILLTVILYLFKKPVLYLLGASSQTFSYADQYLSIYLIGTVFVMISLGMNSFINTQGFARTGMLTILIGAVLNIILDPIFIFLLNMGVQGAALATIISQGVSAVWIVCFLTGKKTILRLTLASMIPDFRLTCKICTLGLSGFIMSATTSAVQMAANTSLQAWGGDIYVAIMTVLNSVREIITMPVSGLSNGAQPVIGFNYGANKYQRVRDGIKFMGLSGVLYTLAAWGIIFTFPEFFIRLFNNDPVLLAKGIPALRIYIFGFFMMSLQFCGQSTFVALGKARYAVFFSLLRKIIIVIPLTFILPHVGGLGVNGIFLAEPISNFIGGLTCFGTMYFTVYKKLKKKEQIKGGNL</sequence>
<dbReference type="InterPro" id="IPR002528">
    <property type="entry name" value="MATE_fam"/>
</dbReference>
<evidence type="ECO:0000313" key="12">
    <source>
        <dbReference type="Proteomes" id="UP000434223"/>
    </source>
</evidence>
<dbReference type="Pfam" id="PF01554">
    <property type="entry name" value="MatE"/>
    <property type="match status" value="2"/>
</dbReference>
<dbReference type="EMBL" id="WNME01000005">
    <property type="protein sequence ID" value="MUB63433.1"/>
    <property type="molecule type" value="Genomic_DNA"/>
</dbReference>
<evidence type="ECO:0000256" key="4">
    <source>
        <dbReference type="ARBA" id="ARBA00022448"/>
    </source>
</evidence>
<evidence type="ECO:0000256" key="3">
    <source>
        <dbReference type="ARBA" id="ARBA00022106"/>
    </source>
</evidence>
<protein>
    <recommendedName>
        <fullName evidence="3">Multidrug export protein MepA</fullName>
    </recommendedName>
</protein>
<comment type="caution">
    <text evidence="11">The sequence shown here is derived from an EMBL/GenBank/DDBJ whole genome shotgun (WGS) entry which is preliminary data.</text>
</comment>
<feature type="transmembrane region" description="Helical" evidence="10">
    <location>
        <begin position="330"/>
        <end position="353"/>
    </location>
</feature>
<feature type="transmembrane region" description="Helical" evidence="10">
    <location>
        <begin position="50"/>
        <end position="69"/>
    </location>
</feature>
<feature type="transmembrane region" description="Helical" evidence="10">
    <location>
        <begin position="147"/>
        <end position="168"/>
    </location>
</feature>
<organism evidence="11 12">
    <name type="scientific">Hungatella hathewayi</name>
    <dbReference type="NCBI Taxonomy" id="154046"/>
    <lineage>
        <taxon>Bacteria</taxon>
        <taxon>Bacillati</taxon>
        <taxon>Bacillota</taxon>
        <taxon>Clostridia</taxon>
        <taxon>Lachnospirales</taxon>
        <taxon>Lachnospiraceae</taxon>
        <taxon>Hungatella</taxon>
    </lineage>
</organism>
<evidence type="ECO:0000256" key="10">
    <source>
        <dbReference type="SAM" id="Phobius"/>
    </source>
</evidence>
<dbReference type="PANTHER" id="PTHR43823:SF3">
    <property type="entry name" value="MULTIDRUG EXPORT PROTEIN MEPA"/>
    <property type="match status" value="1"/>
</dbReference>